<evidence type="ECO:0000313" key="1">
    <source>
        <dbReference type="Proteomes" id="UP000887565"/>
    </source>
</evidence>
<dbReference type="WBParaSite" id="nRc.2.0.1.t37947-RA">
    <property type="protein sequence ID" value="nRc.2.0.1.t37947-RA"/>
    <property type="gene ID" value="nRc.2.0.1.g37947"/>
</dbReference>
<dbReference type="Proteomes" id="UP000887565">
    <property type="component" value="Unplaced"/>
</dbReference>
<organism evidence="1 2">
    <name type="scientific">Romanomermis culicivorax</name>
    <name type="common">Nematode worm</name>
    <dbReference type="NCBI Taxonomy" id="13658"/>
    <lineage>
        <taxon>Eukaryota</taxon>
        <taxon>Metazoa</taxon>
        <taxon>Ecdysozoa</taxon>
        <taxon>Nematoda</taxon>
        <taxon>Enoplea</taxon>
        <taxon>Dorylaimia</taxon>
        <taxon>Mermithida</taxon>
        <taxon>Mermithoidea</taxon>
        <taxon>Mermithidae</taxon>
        <taxon>Romanomermis</taxon>
    </lineage>
</organism>
<keyword evidence="1" id="KW-1185">Reference proteome</keyword>
<dbReference type="AlphaFoldDB" id="A0A915KGU3"/>
<sequence length="161" mass="19025">MNYENKLILENYVEKFWYYSKNLKTNYVDVYDMALKRIQNPKFFDNFVAHFEKSQFVDENIDGHGFRSPQSAGTLVEAKLTRRSRPAFQRLGRRRLGAFQNTGSVSRGGQRFVDAFGGLHRIDQLQSLYNKLLSKLRMIKTNFKFNGCRHWLRIFLVSELN</sequence>
<accession>A0A915KGU3</accession>
<evidence type="ECO:0000313" key="2">
    <source>
        <dbReference type="WBParaSite" id="nRc.2.0.1.t37947-RA"/>
    </source>
</evidence>
<name>A0A915KGU3_ROMCU</name>
<proteinExistence type="predicted"/>
<protein>
    <submittedName>
        <fullName evidence="2">Uncharacterized protein</fullName>
    </submittedName>
</protein>
<reference evidence="2" key="1">
    <citation type="submission" date="2022-11" db="UniProtKB">
        <authorList>
            <consortium name="WormBaseParasite"/>
        </authorList>
    </citation>
    <scope>IDENTIFICATION</scope>
</reference>